<comment type="caution">
    <text evidence="1">The sequence shown here is derived from an EMBL/GenBank/DDBJ whole genome shotgun (WGS) entry which is preliminary data.</text>
</comment>
<evidence type="ECO:0008006" key="3">
    <source>
        <dbReference type="Google" id="ProtNLM"/>
    </source>
</evidence>
<dbReference type="Pfam" id="PF10387">
    <property type="entry name" value="DUF2442"/>
    <property type="match status" value="1"/>
</dbReference>
<reference evidence="1 2" key="1">
    <citation type="submission" date="2017-02" db="EMBL/GenBank/DDBJ databases">
        <title>Genome sequence of Clostridium beijerinckii Br21.</title>
        <authorList>
            <person name="Fonseca B.C."/>
            <person name="Guazzaroni M.E."/>
            <person name="Riano-Pachon D.M."/>
            <person name="Reginatto V."/>
        </authorList>
    </citation>
    <scope>NUCLEOTIDE SEQUENCE [LARGE SCALE GENOMIC DNA]</scope>
    <source>
        <strain evidence="1 2">Br21</strain>
    </source>
</reference>
<accession>A0A1S9N8F8</accession>
<dbReference type="AlphaFoldDB" id="A0A1S9N8F8"/>
<dbReference type="InterPro" id="IPR018841">
    <property type="entry name" value="DUF2442"/>
</dbReference>
<protein>
    <recommendedName>
        <fullName evidence="3">DUF2442 domain-containing protein</fullName>
    </recommendedName>
</protein>
<sequence length="91" mass="10585">MEYMPEVIQVRPTNDFKVYVYFDDGSIKLYDAKELINKGIFTKVKDINVFKETCTVLNGTLAWDLDGNYNENTCLDIDPFEIYENSPDVDE</sequence>
<dbReference type="InterPro" id="IPR036782">
    <property type="entry name" value="NE0471-like_N"/>
</dbReference>
<dbReference type="RefSeq" id="WP_078114793.1">
    <property type="nucleotide sequence ID" value="NZ_CP144906.1"/>
</dbReference>
<gene>
    <name evidence="1" type="ORF">CBEIBR21_04880</name>
</gene>
<name>A0A1S9N8F8_CLOBE</name>
<evidence type="ECO:0000313" key="1">
    <source>
        <dbReference type="EMBL" id="OOP73837.1"/>
    </source>
</evidence>
<proteinExistence type="predicted"/>
<evidence type="ECO:0000313" key="2">
    <source>
        <dbReference type="Proteomes" id="UP000190959"/>
    </source>
</evidence>
<dbReference type="EMBL" id="MWMH01000002">
    <property type="protein sequence ID" value="OOP73837.1"/>
    <property type="molecule type" value="Genomic_DNA"/>
</dbReference>
<dbReference type="SUPFAM" id="SSF143880">
    <property type="entry name" value="NE0471 N-terminal domain-like"/>
    <property type="match status" value="1"/>
</dbReference>
<dbReference type="Gene3D" id="3.30.2020.10">
    <property type="entry name" value="NE0471-like N-terminal domain"/>
    <property type="match status" value="1"/>
</dbReference>
<dbReference type="Proteomes" id="UP000190959">
    <property type="component" value="Unassembled WGS sequence"/>
</dbReference>
<organism evidence="1 2">
    <name type="scientific">Clostridium beijerinckii</name>
    <name type="common">Clostridium MP</name>
    <dbReference type="NCBI Taxonomy" id="1520"/>
    <lineage>
        <taxon>Bacteria</taxon>
        <taxon>Bacillati</taxon>
        <taxon>Bacillota</taxon>
        <taxon>Clostridia</taxon>
        <taxon>Eubacteriales</taxon>
        <taxon>Clostridiaceae</taxon>
        <taxon>Clostridium</taxon>
    </lineage>
</organism>